<protein>
    <recommendedName>
        <fullName evidence="1">TOD1/MUCI70 glycosyltransferase-like domain-containing protein</fullName>
    </recommendedName>
</protein>
<dbReference type="InterPro" id="IPR048354">
    <property type="entry name" value="TOD1_MUCI70_glycTrfase_dom"/>
</dbReference>
<gene>
    <name evidence="2" type="ORF">F3Y22_tig00020682pilonHSYRG00023</name>
</gene>
<dbReference type="InterPro" id="IPR006852">
    <property type="entry name" value="TOD1_MUCI70"/>
</dbReference>
<name>A0A6A3BWK6_HIBSY</name>
<sequence>MNVHCGFVKGNKPGHGTGFDIDDDDLLEMEQCHGMVVSSAIFGAFDIIQEPTHICEYSTQTVCFYMFVDEETEADLKTNGSLNESNMSGLWRIVVVHNLPYADGRRNGKIPKLLLHRLFPNA</sequence>
<accession>A0A6A3BWK6</accession>
<reference evidence="2" key="1">
    <citation type="submission" date="2019-09" db="EMBL/GenBank/DDBJ databases">
        <title>Draft genome information of white flower Hibiscus syriacus.</title>
        <authorList>
            <person name="Kim Y.-M."/>
        </authorList>
    </citation>
    <scope>NUCLEOTIDE SEQUENCE [LARGE SCALE GENOMIC DNA]</scope>
    <source>
        <strain evidence="2">YM2019G1</strain>
        <tissue evidence="2">Leaf</tissue>
    </source>
</reference>
<evidence type="ECO:0000313" key="2">
    <source>
        <dbReference type="EMBL" id="KAE8720291.1"/>
    </source>
</evidence>
<dbReference type="PANTHER" id="PTHR12956">
    <property type="entry name" value="ALKALINE CERAMIDASE-RELATED"/>
    <property type="match status" value="1"/>
</dbReference>
<dbReference type="PANTHER" id="PTHR12956:SF38">
    <property type="entry name" value="HEXOSYLTRANSFERASE MUCI70-RELATED"/>
    <property type="match status" value="1"/>
</dbReference>
<comment type="caution">
    <text evidence="2">The sequence shown here is derived from an EMBL/GenBank/DDBJ whole genome shotgun (WGS) entry which is preliminary data.</text>
</comment>
<feature type="domain" description="TOD1/MUCI70 glycosyltransferase-like" evidence="1">
    <location>
        <begin position="1"/>
        <end position="122"/>
    </location>
</feature>
<evidence type="ECO:0000259" key="1">
    <source>
        <dbReference type="Pfam" id="PF04765"/>
    </source>
</evidence>
<dbReference type="AlphaFoldDB" id="A0A6A3BWK6"/>
<dbReference type="EMBL" id="VEPZ02000748">
    <property type="protein sequence ID" value="KAE8720291.1"/>
    <property type="molecule type" value="Genomic_DNA"/>
</dbReference>
<proteinExistence type="predicted"/>
<dbReference type="Pfam" id="PF04765">
    <property type="entry name" value="TOD1_MUCI70"/>
    <property type="match status" value="1"/>
</dbReference>
<organism evidence="2">
    <name type="scientific">Hibiscus syriacus</name>
    <name type="common">Rose of Sharon</name>
    <dbReference type="NCBI Taxonomy" id="106335"/>
    <lineage>
        <taxon>Eukaryota</taxon>
        <taxon>Viridiplantae</taxon>
        <taxon>Streptophyta</taxon>
        <taxon>Embryophyta</taxon>
        <taxon>Tracheophyta</taxon>
        <taxon>Spermatophyta</taxon>
        <taxon>Magnoliopsida</taxon>
        <taxon>eudicotyledons</taxon>
        <taxon>Gunneridae</taxon>
        <taxon>Pentapetalae</taxon>
        <taxon>rosids</taxon>
        <taxon>malvids</taxon>
        <taxon>Malvales</taxon>
        <taxon>Malvaceae</taxon>
        <taxon>Malvoideae</taxon>
        <taxon>Hibiscus</taxon>
    </lineage>
</organism>